<evidence type="ECO:0000313" key="9">
    <source>
        <dbReference type="EMBL" id="MFD2171119.1"/>
    </source>
</evidence>
<feature type="transmembrane region" description="Helical" evidence="8">
    <location>
        <begin position="12"/>
        <end position="35"/>
    </location>
</feature>
<dbReference type="EMBL" id="JBHUIO010000009">
    <property type="protein sequence ID" value="MFD2171119.1"/>
    <property type="molecule type" value="Genomic_DNA"/>
</dbReference>
<dbReference type="Proteomes" id="UP001597343">
    <property type="component" value="Unassembled WGS sequence"/>
</dbReference>
<evidence type="ECO:0000256" key="6">
    <source>
        <dbReference type="ARBA" id="ARBA00022989"/>
    </source>
</evidence>
<evidence type="ECO:0000313" key="10">
    <source>
        <dbReference type="Proteomes" id="UP001597343"/>
    </source>
</evidence>
<dbReference type="InterPro" id="IPR004761">
    <property type="entry name" value="Spore_GerAB"/>
</dbReference>
<reference evidence="10" key="1">
    <citation type="journal article" date="2019" name="Int. J. Syst. Evol. Microbiol.">
        <title>The Global Catalogue of Microorganisms (GCM) 10K type strain sequencing project: providing services to taxonomists for standard genome sequencing and annotation.</title>
        <authorList>
            <consortium name="The Broad Institute Genomics Platform"/>
            <consortium name="The Broad Institute Genome Sequencing Center for Infectious Disease"/>
            <person name="Wu L."/>
            <person name="Ma J."/>
        </authorList>
    </citation>
    <scope>NUCLEOTIDE SEQUENCE [LARGE SCALE GENOMIC DNA]</scope>
    <source>
        <strain evidence="10">CGMCC 1.13574</strain>
    </source>
</reference>
<keyword evidence="3" id="KW-0813">Transport</keyword>
<evidence type="ECO:0000256" key="8">
    <source>
        <dbReference type="SAM" id="Phobius"/>
    </source>
</evidence>
<feature type="transmembrane region" description="Helical" evidence="8">
    <location>
        <begin position="114"/>
        <end position="134"/>
    </location>
</feature>
<dbReference type="RefSeq" id="WP_386047677.1">
    <property type="nucleotide sequence ID" value="NZ_JBHUIO010000009.1"/>
</dbReference>
<feature type="transmembrane region" description="Helical" evidence="8">
    <location>
        <begin position="141"/>
        <end position="163"/>
    </location>
</feature>
<keyword evidence="5 8" id="KW-0812">Transmembrane</keyword>
<name>A0ABW5A0K2_9BACL</name>
<feature type="transmembrane region" description="Helical" evidence="8">
    <location>
        <begin position="183"/>
        <end position="204"/>
    </location>
</feature>
<keyword evidence="4" id="KW-0309">Germination</keyword>
<protein>
    <submittedName>
        <fullName evidence="9">Endospore germination permease</fullName>
    </submittedName>
</protein>
<feature type="transmembrane region" description="Helical" evidence="8">
    <location>
        <begin position="41"/>
        <end position="63"/>
    </location>
</feature>
<comment type="similarity">
    <text evidence="2">Belongs to the amino acid-polyamine-organocation (APC) superfamily. Spore germination protein (SGP) (TC 2.A.3.9) family.</text>
</comment>
<dbReference type="Pfam" id="PF03845">
    <property type="entry name" value="Spore_permease"/>
    <property type="match status" value="1"/>
</dbReference>
<organism evidence="9 10">
    <name type="scientific">Tumebacillus lipolyticus</name>
    <dbReference type="NCBI Taxonomy" id="1280370"/>
    <lineage>
        <taxon>Bacteria</taxon>
        <taxon>Bacillati</taxon>
        <taxon>Bacillota</taxon>
        <taxon>Bacilli</taxon>
        <taxon>Bacillales</taxon>
        <taxon>Alicyclobacillaceae</taxon>
        <taxon>Tumebacillus</taxon>
    </lineage>
</organism>
<evidence type="ECO:0000256" key="2">
    <source>
        <dbReference type="ARBA" id="ARBA00007998"/>
    </source>
</evidence>
<keyword evidence="7 8" id="KW-0472">Membrane</keyword>
<dbReference type="PANTHER" id="PTHR34975">
    <property type="entry name" value="SPORE GERMINATION PROTEIN A2"/>
    <property type="match status" value="1"/>
</dbReference>
<gene>
    <name evidence="9" type="ORF">ACFSOY_14220</name>
</gene>
<proteinExistence type="inferred from homology"/>
<accession>A0ABW5A0K2</accession>
<dbReference type="PANTHER" id="PTHR34975:SF2">
    <property type="entry name" value="SPORE GERMINATION PROTEIN A2"/>
    <property type="match status" value="1"/>
</dbReference>
<keyword evidence="6 8" id="KW-1133">Transmembrane helix</keyword>
<evidence type="ECO:0000256" key="4">
    <source>
        <dbReference type="ARBA" id="ARBA00022544"/>
    </source>
</evidence>
<evidence type="ECO:0000256" key="3">
    <source>
        <dbReference type="ARBA" id="ARBA00022448"/>
    </source>
</evidence>
<comment type="caution">
    <text evidence="9">The sequence shown here is derived from an EMBL/GenBank/DDBJ whole genome shotgun (WGS) entry which is preliminary data.</text>
</comment>
<feature type="transmembrane region" description="Helical" evidence="8">
    <location>
        <begin position="303"/>
        <end position="321"/>
    </location>
</feature>
<comment type="subcellular location">
    <subcellularLocation>
        <location evidence="1">Membrane</location>
        <topology evidence="1">Multi-pass membrane protein</topology>
    </subcellularLocation>
</comment>
<sequence length="368" mass="41511">MEQQVKGLRMLNVSLMMILMVGLLNHVILIPVLLSESGRDSWLSVLGGTGIILLWSPVVYLIARRTDQQMLPDWLRKRYGRTVSYLITIPLVICLFAINAVTVKDTVTWTVTSYLPFTPPLVVVIMLAGLCFWASRIGIQAIAFSAGIIAPLVILLGLFVMTANLPNKHYGMVTPILENGFGPVWRGIPFVIGGFIELFLLNLFQHHVQTKIKWMHLLLLILVFLILTLGPLMGAISEFGPTEATRQRYPAYEQWRLVRVGKQVEHLDFMSIYQWLSGSFIRISLLNFLTIELLGVRRQKLRTYWLLGVTVLLIVCALIPLSDIRFFEGLATFYFPIVVTTLGVASLVVCGLTFLPRKIEGANERERS</sequence>
<feature type="transmembrane region" description="Helical" evidence="8">
    <location>
        <begin position="216"/>
        <end position="236"/>
    </location>
</feature>
<dbReference type="NCBIfam" id="TIGR00912">
    <property type="entry name" value="2A0309"/>
    <property type="match status" value="1"/>
</dbReference>
<evidence type="ECO:0000256" key="5">
    <source>
        <dbReference type="ARBA" id="ARBA00022692"/>
    </source>
</evidence>
<keyword evidence="10" id="KW-1185">Reference proteome</keyword>
<feature type="transmembrane region" description="Helical" evidence="8">
    <location>
        <begin position="83"/>
        <end position="102"/>
    </location>
</feature>
<feature type="transmembrane region" description="Helical" evidence="8">
    <location>
        <begin position="333"/>
        <end position="355"/>
    </location>
</feature>
<evidence type="ECO:0000256" key="1">
    <source>
        <dbReference type="ARBA" id="ARBA00004141"/>
    </source>
</evidence>
<feature type="transmembrane region" description="Helical" evidence="8">
    <location>
        <begin position="272"/>
        <end position="291"/>
    </location>
</feature>
<evidence type="ECO:0000256" key="7">
    <source>
        <dbReference type="ARBA" id="ARBA00023136"/>
    </source>
</evidence>